<sequence length="87" mass="8874">MSDPRVPPGQPRGRTGTEPATARSPLRLRLALALLGALFAGAVAVGALTAEDRPGWLLGLGVVLGVLAVVGLVDALVVSRRIARSRG</sequence>
<dbReference type="Pfam" id="PF19870">
    <property type="entry name" value="DUF6343"/>
    <property type="match status" value="1"/>
</dbReference>
<feature type="transmembrane region" description="Helical" evidence="2">
    <location>
        <begin position="30"/>
        <end position="50"/>
    </location>
</feature>
<keyword evidence="2" id="KW-1133">Transmembrane helix</keyword>
<evidence type="ECO:0000256" key="1">
    <source>
        <dbReference type="SAM" id="MobiDB-lite"/>
    </source>
</evidence>
<organism evidence="3 4">
    <name type="scientific">Vallicoccus soli</name>
    <dbReference type="NCBI Taxonomy" id="2339232"/>
    <lineage>
        <taxon>Bacteria</taxon>
        <taxon>Bacillati</taxon>
        <taxon>Actinomycetota</taxon>
        <taxon>Actinomycetes</taxon>
        <taxon>Motilibacterales</taxon>
        <taxon>Vallicoccaceae</taxon>
        <taxon>Vallicoccus</taxon>
    </lineage>
</organism>
<comment type="caution">
    <text evidence="3">The sequence shown here is derived from an EMBL/GenBank/DDBJ whole genome shotgun (WGS) entry which is preliminary data.</text>
</comment>
<dbReference type="EMBL" id="QZEZ01000001">
    <property type="protein sequence ID" value="RJK98079.1"/>
    <property type="molecule type" value="Genomic_DNA"/>
</dbReference>
<keyword evidence="2" id="KW-0472">Membrane</keyword>
<protein>
    <submittedName>
        <fullName evidence="3">Uncharacterized protein</fullName>
    </submittedName>
</protein>
<name>A0A3A3Z1F5_9ACTN</name>
<evidence type="ECO:0000313" key="4">
    <source>
        <dbReference type="Proteomes" id="UP000265614"/>
    </source>
</evidence>
<dbReference type="InterPro" id="IPR045924">
    <property type="entry name" value="DUF6343"/>
</dbReference>
<proteinExistence type="predicted"/>
<reference evidence="3 4" key="1">
    <citation type="submission" date="2018-09" db="EMBL/GenBank/DDBJ databases">
        <title>YIM 75000 draft genome.</title>
        <authorList>
            <person name="Tang S."/>
            <person name="Feng Y."/>
        </authorList>
    </citation>
    <scope>NUCLEOTIDE SEQUENCE [LARGE SCALE GENOMIC DNA]</scope>
    <source>
        <strain evidence="3 4">YIM 75000</strain>
    </source>
</reference>
<accession>A0A3A3Z1F5</accession>
<keyword evidence="2" id="KW-0812">Transmembrane</keyword>
<dbReference type="RefSeq" id="WP_119949005.1">
    <property type="nucleotide sequence ID" value="NZ_QZEZ01000001.1"/>
</dbReference>
<gene>
    <name evidence="3" type="ORF">D5H78_03865</name>
</gene>
<feature type="transmembrane region" description="Helical" evidence="2">
    <location>
        <begin position="56"/>
        <end position="78"/>
    </location>
</feature>
<feature type="region of interest" description="Disordered" evidence="1">
    <location>
        <begin position="1"/>
        <end position="22"/>
    </location>
</feature>
<evidence type="ECO:0000313" key="3">
    <source>
        <dbReference type="EMBL" id="RJK98079.1"/>
    </source>
</evidence>
<keyword evidence="4" id="KW-1185">Reference proteome</keyword>
<dbReference type="Proteomes" id="UP000265614">
    <property type="component" value="Unassembled WGS sequence"/>
</dbReference>
<feature type="compositionally biased region" description="Pro residues" evidence="1">
    <location>
        <begin position="1"/>
        <end position="10"/>
    </location>
</feature>
<evidence type="ECO:0000256" key="2">
    <source>
        <dbReference type="SAM" id="Phobius"/>
    </source>
</evidence>
<dbReference type="AlphaFoldDB" id="A0A3A3Z1F5"/>